<dbReference type="SUPFAM" id="SSF53850">
    <property type="entry name" value="Periplasmic binding protein-like II"/>
    <property type="match status" value="1"/>
</dbReference>
<keyword evidence="3" id="KW-0238">DNA-binding</keyword>
<gene>
    <name evidence="6" type="ORF">ABDJ38_00355</name>
</gene>
<evidence type="ECO:0000256" key="1">
    <source>
        <dbReference type="ARBA" id="ARBA00009437"/>
    </source>
</evidence>
<dbReference type="Gene3D" id="3.40.190.10">
    <property type="entry name" value="Periplasmic binding protein-like II"/>
    <property type="match status" value="2"/>
</dbReference>
<evidence type="ECO:0000313" key="7">
    <source>
        <dbReference type="Proteomes" id="UP001484535"/>
    </source>
</evidence>
<comment type="similarity">
    <text evidence="1">Belongs to the LysR transcriptional regulatory family.</text>
</comment>
<reference evidence="6 7" key="1">
    <citation type="submission" date="2024-05" db="EMBL/GenBank/DDBJ databases">
        <authorList>
            <person name="Park S."/>
        </authorList>
    </citation>
    <scope>NUCLEOTIDE SEQUENCE [LARGE SCALE GENOMIC DNA]</scope>
    <source>
        <strain evidence="6 7">DGU5</strain>
    </source>
</reference>
<feature type="compositionally biased region" description="Basic and acidic residues" evidence="5">
    <location>
        <begin position="122"/>
        <end position="134"/>
    </location>
</feature>
<dbReference type="PANTHER" id="PTHR30118:SF15">
    <property type="entry name" value="TRANSCRIPTIONAL REGULATORY PROTEIN"/>
    <property type="match status" value="1"/>
</dbReference>
<dbReference type="Proteomes" id="UP001484535">
    <property type="component" value="Unassembled WGS sequence"/>
</dbReference>
<dbReference type="InterPro" id="IPR050389">
    <property type="entry name" value="LysR-type_TF"/>
</dbReference>
<dbReference type="PANTHER" id="PTHR30118">
    <property type="entry name" value="HTH-TYPE TRANSCRIPTIONAL REGULATOR LEUO-RELATED"/>
    <property type="match status" value="1"/>
</dbReference>
<dbReference type="EMBL" id="JBDLBR010000001">
    <property type="protein sequence ID" value="MEN7535621.1"/>
    <property type="molecule type" value="Genomic_DNA"/>
</dbReference>
<dbReference type="RefSeq" id="WP_346783084.1">
    <property type="nucleotide sequence ID" value="NZ_JBDLBR010000001.1"/>
</dbReference>
<evidence type="ECO:0000256" key="3">
    <source>
        <dbReference type="ARBA" id="ARBA00023125"/>
    </source>
</evidence>
<evidence type="ECO:0000256" key="4">
    <source>
        <dbReference type="ARBA" id="ARBA00023163"/>
    </source>
</evidence>
<keyword evidence="2" id="KW-0805">Transcription regulation</keyword>
<feature type="region of interest" description="Disordered" evidence="5">
    <location>
        <begin position="116"/>
        <end position="141"/>
    </location>
</feature>
<evidence type="ECO:0000313" key="6">
    <source>
        <dbReference type="EMBL" id="MEN7535621.1"/>
    </source>
</evidence>
<evidence type="ECO:0000256" key="2">
    <source>
        <dbReference type="ARBA" id="ARBA00023015"/>
    </source>
</evidence>
<proteinExistence type="inferred from homology"/>
<organism evidence="6 7">
    <name type="scientific">Aurantiacibacter flavus</name>
    <dbReference type="NCBI Taxonomy" id="3145232"/>
    <lineage>
        <taxon>Bacteria</taxon>
        <taxon>Pseudomonadati</taxon>
        <taxon>Pseudomonadota</taxon>
        <taxon>Alphaproteobacteria</taxon>
        <taxon>Sphingomonadales</taxon>
        <taxon>Erythrobacteraceae</taxon>
        <taxon>Aurantiacibacter</taxon>
    </lineage>
</organism>
<accession>A0ABV0CU35</accession>
<evidence type="ECO:0000256" key="5">
    <source>
        <dbReference type="SAM" id="MobiDB-lite"/>
    </source>
</evidence>
<name>A0ABV0CU35_9SPHN</name>
<protein>
    <recommendedName>
        <fullName evidence="8">LysR substrate-binding domain-containing protein</fullName>
    </recommendedName>
</protein>
<keyword evidence="7" id="KW-1185">Reference proteome</keyword>
<sequence length="141" mass="16151">MELRALDARQGRFTPCEAVFEEKHVTVGWTDNPLVQEALDPQAFVDAGHIGVNVARKYTFADDWFSRHGIERRIELRAPSFIQAPFLLPGTVRLCIMHQRLARYMAERLPLRIVETPFPPPDTRDDAIPHDPRGRPRAAQL</sequence>
<comment type="caution">
    <text evidence="6">The sequence shown here is derived from an EMBL/GenBank/DDBJ whole genome shotgun (WGS) entry which is preliminary data.</text>
</comment>
<keyword evidence="4" id="KW-0804">Transcription</keyword>
<evidence type="ECO:0008006" key="8">
    <source>
        <dbReference type="Google" id="ProtNLM"/>
    </source>
</evidence>